<evidence type="ECO:0000256" key="2">
    <source>
        <dbReference type="ARBA" id="ARBA00023015"/>
    </source>
</evidence>
<feature type="region of interest" description="Disordered" evidence="5">
    <location>
        <begin position="303"/>
        <end position="347"/>
    </location>
</feature>
<dbReference type="AlphaFoldDB" id="A0A2P8EG39"/>
<evidence type="ECO:0000259" key="6">
    <source>
        <dbReference type="PROSITE" id="PS50931"/>
    </source>
</evidence>
<protein>
    <submittedName>
        <fullName evidence="7">Molybdate transport repressor ModE-like protein</fullName>
    </submittedName>
</protein>
<dbReference type="SUPFAM" id="SSF46785">
    <property type="entry name" value="Winged helix' DNA-binding domain"/>
    <property type="match status" value="1"/>
</dbReference>
<dbReference type="Pfam" id="PF00126">
    <property type="entry name" value="HTH_1"/>
    <property type="match status" value="1"/>
</dbReference>
<comment type="similarity">
    <text evidence="1">Belongs to the LysR transcriptional regulatory family.</text>
</comment>
<dbReference type="InterPro" id="IPR005119">
    <property type="entry name" value="LysR_subst-bd"/>
</dbReference>
<dbReference type="InterPro" id="IPR000847">
    <property type="entry name" value="LysR_HTH_N"/>
</dbReference>
<comment type="caution">
    <text evidence="7">The sequence shown here is derived from an EMBL/GenBank/DDBJ whole genome shotgun (WGS) entry which is preliminary data.</text>
</comment>
<evidence type="ECO:0000313" key="7">
    <source>
        <dbReference type="EMBL" id="PSL08431.1"/>
    </source>
</evidence>
<dbReference type="InterPro" id="IPR050950">
    <property type="entry name" value="HTH-type_LysR_regulators"/>
</dbReference>
<proteinExistence type="inferred from homology"/>
<feature type="compositionally biased region" description="Polar residues" evidence="5">
    <location>
        <begin position="320"/>
        <end position="335"/>
    </location>
</feature>
<gene>
    <name evidence="7" type="ORF">CLV30_101403</name>
</gene>
<feature type="domain" description="HTH lysR-type" evidence="6">
    <location>
        <begin position="2"/>
        <end position="59"/>
    </location>
</feature>
<evidence type="ECO:0000313" key="8">
    <source>
        <dbReference type="Proteomes" id="UP000243528"/>
    </source>
</evidence>
<keyword evidence="4" id="KW-0804">Transcription</keyword>
<dbReference type="PROSITE" id="PS50931">
    <property type="entry name" value="HTH_LYSR"/>
    <property type="match status" value="1"/>
</dbReference>
<dbReference type="RefSeq" id="WP_106535483.1">
    <property type="nucleotide sequence ID" value="NZ_ML142897.1"/>
</dbReference>
<dbReference type="EMBL" id="PYGE01000001">
    <property type="protein sequence ID" value="PSL08431.1"/>
    <property type="molecule type" value="Genomic_DNA"/>
</dbReference>
<evidence type="ECO:0000256" key="4">
    <source>
        <dbReference type="ARBA" id="ARBA00023163"/>
    </source>
</evidence>
<dbReference type="GO" id="GO:0003700">
    <property type="term" value="F:DNA-binding transcription factor activity"/>
    <property type="evidence" value="ECO:0007669"/>
    <property type="project" value="InterPro"/>
</dbReference>
<dbReference type="Gene3D" id="1.10.10.10">
    <property type="entry name" value="Winged helix-like DNA-binding domain superfamily/Winged helix DNA-binding domain"/>
    <property type="match status" value="1"/>
</dbReference>
<keyword evidence="8" id="KW-1185">Reference proteome</keyword>
<dbReference type="InterPro" id="IPR036388">
    <property type="entry name" value="WH-like_DNA-bd_sf"/>
</dbReference>
<dbReference type="SUPFAM" id="SSF53850">
    <property type="entry name" value="Periplasmic binding protein-like II"/>
    <property type="match status" value="1"/>
</dbReference>
<keyword evidence="3" id="KW-0238">DNA-binding</keyword>
<dbReference type="FunFam" id="1.10.10.10:FF:000001">
    <property type="entry name" value="LysR family transcriptional regulator"/>
    <property type="match status" value="1"/>
</dbReference>
<dbReference type="InterPro" id="IPR036390">
    <property type="entry name" value="WH_DNA-bd_sf"/>
</dbReference>
<keyword evidence="2" id="KW-0805">Transcription regulation</keyword>
<dbReference type="Gene3D" id="3.40.190.10">
    <property type="entry name" value="Periplasmic binding protein-like II"/>
    <property type="match status" value="2"/>
</dbReference>
<dbReference type="GO" id="GO:0005829">
    <property type="term" value="C:cytosol"/>
    <property type="evidence" value="ECO:0007669"/>
    <property type="project" value="TreeGrafter"/>
</dbReference>
<dbReference type="OrthoDB" id="4131546at2"/>
<dbReference type="Pfam" id="PF03466">
    <property type="entry name" value="LysR_substrate"/>
    <property type="match status" value="1"/>
</dbReference>
<evidence type="ECO:0000256" key="1">
    <source>
        <dbReference type="ARBA" id="ARBA00009437"/>
    </source>
</evidence>
<name>A0A2P8EG39_9ACTN</name>
<dbReference type="GO" id="GO:0003677">
    <property type="term" value="F:DNA binding"/>
    <property type="evidence" value="ECO:0007669"/>
    <property type="project" value="UniProtKB-KW"/>
</dbReference>
<reference evidence="7 8" key="1">
    <citation type="submission" date="2018-03" db="EMBL/GenBank/DDBJ databases">
        <title>Genomic Encyclopedia of Archaeal and Bacterial Type Strains, Phase II (KMG-II): from individual species to whole genera.</title>
        <authorList>
            <person name="Goeker M."/>
        </authorList>
    </citation>
    <scope>NUCLEOTIDE SEQUENCE [LARGE SCALE GENOMIC DNA]</scope>
    <source>
        <strain evidence="7 8">DSM 45211</strain>
    </source>
</reference>
<accession>A0A2P8EG39</accession>
<feature type="compositionally biased region" description="Basic and acidic residues" evidence="5">
    <location>
        <begin position="303"/>
        <end position="314"/>
    </location>
</feature>
<evidence type="ECO:0000256" key="5">
    <source>
        <dbReference type="SAM" id="MobiDB-lite"/>
    </source>
</evidence>
<organism evidence="7 8">
    <name type="scientific">Haloactinopolyspora alba</name>
    <dbReference type="NCBI Taxonomy" id="648780"/>
    <lineage>
        <taxon>Bacteria</taxon>
        <taxon>Bacillati</taxon>
        <taxon>Actinomycetota</taxon>
        <taxon>Actinomycetes</taxon>
        <taxon>Jiangellales</taxon>
        <taxon>Jiangellaceae</taxon>
        <taxon>Haloactinopolyspora</taxon>
    </lineage>
</organism>
<evidence type="ECO:0000256" key="3">
    <source>
        <dbReference type="ARBA" id="ARBA00023125"/>
    </source>
</evidence>
<dbReference type="Proteomes" id="UP000243528">
    <property type="component" value="Unassembled WGS sequence"/>
</dbReference>
<dbReference type="CDD" id="cd08423">
    <property type="entry name" value="PBP2_LTTR_like_6"/>
    <property type="match status" value="1"/>
</dbReference>
<sequence length="347" mass="37059">MINSSRLRVLLEIARLGTIVAAARQLQLSPSAVSHQLSALEREVGVALVERGPHSIGLTPAGERLADYAQQITDLMSAARDELTAHGQATRGVLRVGFFATAGTELLPRALSTFSHARPGVEVDLILGQPHELLPQLAGRELDLVVVFEHPLEPWRDATSCDVTSLLHDPQVVVLPPRHPLAGRQLLRLTELARDPWVTTRGTDSSVSVLERAAIGAGFRPRIRCKSDHYEVTLALVRAGLGVALVPALGLHNDHGVATVPLDHPGLHREVGVATRRNNPNPTVRAFVEHLRTAAGEVARELDRRAGTEGHGPDDGSAASRATRSPHSRSDTTQPASPPGGAVDTTA</sequence>
<dbReference type="PANTHER" id="PTHR30419">
    <property type="entry name" value="HTH-TYPE TRANSCRIPTIONAL REGULATOR YBHD"/>
    <property type="match status" value="1"/>
</dbReference>